<gene>
    <name evidence="2" type="ORF">HYG86_04480</name>
</gene>
<evidence type="ECO:0000313" key="3">
    <source>
        <dbReference type="Proteomes" id="UP000516160"/>
    </source>
</evidence>
<evidence type="ECO:0000259" key="1">
    <source>
        <dbReference type="Pfam" id="PF09382"/>
    </source>
</evidence>
<protein>
    <submittedName>
        <fullName evidence="2">DNA helicase II</fullName>
    </submittedName>
</protein>
<proteinExistence type="predicted"/>
<dbReference type="InterPro" id="IPR018982">
    <property type="entry name" value="RQC_domain"/>
</dbReference>
<reference evidence="2 3" key="1">
    <citation type="submission" date="2020-07" db="EMBL/GenBank/DDBJ databases">
        <title>Alkalicella. sp. LB2 genome.</title>
        <authorList>
            <person name="Postec A."/>
            <person name="Quemeneur M."/>
        </authorList>
    </citation>
    <scope>NUCLEOTIDE SEQUENCE [LARGE SCALE GENOMIC DNA]</scope>
    <source>
        <strain evidence="2 3">LB2</strain>
    </source>
</reference>
<dbReference type="InterPro" id="IPR036388">
    <property type="entry name" value="WH-like_DNA-bd_sf"/>
</dbReference>
<evidence type="ECO:0000313" key="2">
    <source>
        <dbReference type="EMBL" id="QNO14080.1"/>
    </source>
</evidence>
<name>A0A7G9W5W8_ALKCA</name>
<dbReference type="NCBIfam" id="NF041107">
    <property type="entry name" value="RQC_minor_1"/>
    <property type="match status" value="1"/>
</dbReference>
<sequence length="192" mass="22284">MSRRQPRVRYELSDIKGVNPPSDKEIKVILRAADEIIYTGGRAMLAKILKGSKDKNILEHRLQDCPSYGFYSSKTIAEVTQLVDWMIINRYLEIDYNGRLPMIVFSKMGWELYKPVYAEELYENIVKVNANDDTDMLVEQLKKTNRQVVLILLDKISESKNIGVIRFLENWKETEVKKVRAGINKAIKMIKS</sequence>
<dbReference type="AlphaFoldDB" id="A0A7G9W5W8"/>
<dbReference type="GO" id="GO:0043138">
    <property type="term" value="F:3'-5' DNA helicase activity"/>
    <property type="evidence" value="ECO:0007669"/>
    <property type="project" value="InterPro"/>
</dbReference>
<dbReference type="InterPro" id="IPR036390">
    <property type="entry name" value="WH_DNA-bd_sf"/>
</dbReference>
<dbReference type="Proteomes" id="UP000516160">
    <property type="component" value="Chromosome"/>
</dbReference>
<dbReference type="SUPFAM" id="SSF46785">
    <property type="entry name" value="Winged helix' DNA-binding domain"/>
    <property type="match status" value="1"/>
</dbReference>
<keyword evidence="3" id="KW-1185">Reference proteome</keyword>
<keyword evidence="2" id="KW-0547">Nucleotide-binding</keyword>
<dbReference type="KEGG" id="acae:HYG86_04480"/>
<feature type="domain" description="RQC" evidence="1">
    <location>
        <begin position="26"/>
        <end position="112"/>
    </location>
</feature>
<keyword evidence="2" id="KW-0067">ATP-binding</keyword>
<dbReference type="GO" id="GO:0006281">
    <property type="term" value="P:DNA repair"/>
    <property type="evidence" value="ECO:0007669"/>
    <property type="project" value="InterPro"/>
</dbReference>
<organism evidence="2 3">
    <name type="scientific">Alkalicella caledoniensis</name>
    <dbReference type="NCBI Taxonomy" id="2731377"/>
    <lineage>
        <taxon>Bacteria</taxon>
        <taxon>Bacillati</taxon>
        <taxon>Bacillota</taxon>
        <taxon>Clostridia</taxon>
        <taxon>Eubacteriales</taxon>
        <taxon>Proteinivoracaceae</taxon>
        <taxon>Alkalicella</taxon>
    </lineage>
</organism>
<keyword evidence="2" id="KW-0378">Hydrolase</keyword>
<dbReference type="EMBL" id="CP058559">
    <property type="protein sequence ID" value="QNO14080.1"/>
    <property type="molecule type" value="Genomic_DNA"/>
</dbReference>
<dbReference type="Pfam" id="PF09382">
    <property type="entry name" value="RQC"/>
    <property type="match status" value="1"/>
</dbReference>
<dbReference type="Gene3D" id="1.10.10.10">
    <property type="entry name" value="Winged helix-like DNA-binding domain superfamily/Winged helix DNA-binding domain"/>
    <property type="match status" value="1"/>
</dbReference>
<dbReference type="RefSeq" id="WP_213167741.1">
    <property type="nucleotide sequence ID" value="NZ_CP058559.1"/>
</dbReference>
<keyword evidence="2" id="KW-0347">Helicase</keyword>
<dbReference type="GO" id="GO:0006260">
    <property type="term" value="P:DNA replication"/>
    <property type="evidence" value="ECO:0007669"/>
    <property type="project" value="InterPro"/>
</dbReference>
<accession>A0A7G9W5W8</accession>